<keyword evidence="5" id="KW-0229">DNA integration</keyword>
<keyword evidence="13" id="KW-1185">Reference proteome</keyword>
<dbReference type="Gene3D" id="1.10.150.130">
    <property type="match status" value="1"/>
</dbReference>
<dbReference type="RefSeq" id="WP_002698641.1">
    <property type="nucleotide sequence ID" value="NZ_AAWS01000019.1"/>
</dbReference>
<dbReference type="Gene3D" id="1.10.443.10">
    <property type="entry name" value="Intergrase catalytic core"/>
    <property type="match status" value="1"/>
</dbReference>
<evidence type="ECO:0000256" key="5">
    <source>
        <dbReference type="ARBA" id="ARBA00022908"/>
    </source>
</evidence>
<keyword evidence="8" id="KW-0131">Cell cycle</keyword>
<dbReference type="InterPro" id="IPR004107">
    <property type="entry name" value="Integrase_SAM-like_N"/>
</dbReference>
<evidence type="ECO:0000256" key="2">
    <source>
        <dbReference type="ARBA" id="ARBA00022490"/>
    </source>
</evidence>
<dbReference type="PROSITE" id="PS51900">
    <property type="entry name" value="CB"/>
    <property type="match status" value="1"/>
</dbReference>
<dbReference type="InterPro" id="IPR050090">
    <property type="entry name" value="Tyrosine_recombinase_XerCD"/>
</dbReference>
<dbReference type="eggNOG" id="COG4974">
    <property type="taxonomic scope" value="Bacteria"/>
</dbReference>
<evidence type="ECO:0000256" key="7">
    <source>
        <dbReference type="ARBA" id="ARBA00023172"/>
    </source>
</evidence>
<dbReference type="GO" id="GO:0051301">
    <property type="term" value="P:cell division"/>
    <property type="evidence" value="ECO:0007669"/>
    <property type="project" value="UniProtKB-KW"/>
</dbReference>
<keyword evidence="3" id="KW-0132">Cell division</keyword>
<gene>
    <name evidence="12" type="ORF">M23134_02642</name>
</gene>
<feature type="domain" description="Core-binding (CB)" evidence="11">
    <location>
        <begin position="1"/>
        <end position="82"/>
    </location>
</feature>
<dbReference type="AlphaFoldDB" id="A1ZNT4"/>
<proteinExistence type="predicted"/>
<dbReference type="GO" id="GO:0005737">
    <property type="term" value="C:cytoplasm"/>
    <property type="evidence" value="ECO:0007669"/>
    <property type="project" value="UniProtKB-SubCell"/>
</dbReference>
<dbReference type="PANTHER" id="PTHR30349:SF77">
    <property type="entry name" value="TYROSINE RECOMBINASE XERC"/>
    <property type="match status" value="1"/>
</dbReference>
<keyword evidence="2" id="KW-0963">Cytoplasm</keyword>
<dbReference type="InterPro" id="IPR011010">
    <property type="entry name" value="DNA_brk_join_enz"/>
</dbReference>
<name>A1ZNT4_MICM2</name>
<evidence type="ECO:0000313" key="12">
    <source>
        <dbReference type="EMBL" id="EAY27973.1"/>
    </source>
</evidence>
<comment type="subcellular location">
    <subcellularLocation>
        <location evidence="1">Cytoplasm</location>
    </subcellularLocation>
</comment>
<dbReference type="Pfam" id="PF00589">
    <property type="entry name" value="Phage_integrase"/>
    <property type="match status" value="1"/>
</dbReference>
<evidence type="ECO:0000256" key="1">
    <source>
        <dbReference type="ARBA" id="ARBA00004496"/>
    </source>
</evidence>
<accession>A1ZNT4</accession>
<keyword evidence="7" id="KW-0233">DNA recombination</keyword>
<dbReference type="GO" id="GO:0007059">
    <property type="term" value="P:chromosome segregation"/>
    <property type="evidence" value="ECO:0007669"/>
    <property type="project" value="UniProtKB-KW"/>
</dbReference>
<dbReference type="InterPro" id="IPR010998">
    <property type="entry name" value="Integrase_recombinase_N"/>
</dbReference>
<evidence type="ECO:0000256" key="3">
    <source>
        <dbReference type="ARBA" id="ARBA00022618"/>
    </source>
</evidence>
<dbReference type="GO" id="GO:0015074">
    <property type="term" value="P:DNA integration"/>
    <property type="evidence" value="ECO:0007669"/>
    <property type="project" value="UniProtKB-KW"/>
</dbReference>
<feature type="domain" description="Tyr recombinase" evidence="10">
    <location>
        <begin position="103"/>
        <end position="290"/>
    </location>
</feature>
<protein>
    <submittedName>
        <fullName evidence="12">Integrase, site-specific recombinase</fullName>
    </submittedName>
</protein>
<dbReference type="InterPro" id="IPR044068">
    <property type="entry name" value="CB"/>
</dbReference>
<evidence type="ECO:0000256" key="6">
    <source>
        <dbReference type="ARBA" id="ARBA00023125"/>
    </source>
</evidence>
<evidence type="ECO:0000256" key="8">
    <source>
        <dbReference type="ARBA" id="ARBA00023306"/>
    </source>
</evidence>
<evidence type="ECO:0000256" key="4">
    <source>
        <dbReference type="ARBA" id="ARBA00022829"/>
    </source>
</evidence>
<evidence type="ECO:0000259" key="11">
    <source>
        <dbReference type="PROSITE" id="PS51900"/>
    </source>
</evidence>
<dbReference type="PANTHER" id="PTHR30349">
    <property type="entry name" value="PHAGE INTEGRASE-RELATED"/>
    <property type="match status" value="1"/>
</dbReference>
<dbReference type="InterPro" id="IPR002104">
    <property type="entry name" value="Integrase_catalytic"/>
</dbReference>
<dbReference type="Proteomes" id="UP000004095">
    <property type="component" value="Unassembled WGS sequence"/>
</dbReference>
<reference evidence="12 13" key="1">
    <citation type="submission" date="2007-01" db="EMBL/GenBank/DDBJ databases">
        <authorList>
            <person name="Haygood M."/>
            <person name="Podell S."/>
            <person name="Anderson C."/>
            <person name="Hopkinson B."/>
            <person name="Roe K."/>
            <person name="Barbeau K."/>
            <person name="Gaasterland T."/>
            <person name="Ferriera S."/>
            <person name="Johnson J."/>
            <person name="Kravitz S."/>
            <person name="Beeson K."/>
            <person name="Sutton G."/>
            <person name="Rogers Y.-H."/>
            <person name="Friedman R."/>
            <person name="Frazier M."/>
            <person name="Venter J.C."/>
        </authorList>
    </citation>
    <scope>NUCLEOTIDE SEQUENCE [LARGE SCALE GENOMIC DNA]</scope>
    <source>
        <strain evidence="12 13">ATCC 23134</strain>
    </source>
</reference>
<sequence>MIKSFLKHILAKRYSQNTITSYNHDLQQFSTYLQEIHRLEEPEHADHNMIRSWVLQLTEEKANVTSINRKIATLKSFYKYLQNQGFIKKNPAQRLKPMKVPKKAPIFVEEEKMLQLLNTVQYPAGIEGLRDKFTIEILYGTGMRLSELINLQIQHVDFQKLRIRIPEKNNLKKEKERNISVAKPLLDLLQQYEKSKQQTYGKLVHNHVLVTDEGKPAYPMLIYRTVKKYLQLITDQEKKSPHVLRHSFATHLLNKGADLHEVKDMLGHTTLSTTQAYSHNSLDQIKEIFNQAHPKA</sequence>
<evidence type="ECO:0000256" key="9">
    <source>
        <dbReference type="PROSITE-ProRule" id="PRU01248"/>
    </source>
</evidence>
<dbReference type="OrthoDB" id="9801717at2"/>
<evidence type="ECO:0000313" key="13">
    <source>
        <dbReference type="Proteomes" id="UP000004095"/>
    </source>
</evidence>
<organism evidence="12 13">
    <name type="scientific">Microscilla marina ATCC 23134</name>
    <dbReference type="NCBI Taxonomy" id="313606"/>
    <lineage>
        <taxon>Bacteria</taxon>
        <taxon>Pseudomonadati</taxon>
        <taxon>Bacteroidota</taxon>
        <taxon>Cytophagia</taxon>
        <taxon>Cytophagales</taxon>
        <taxon>Microscillaceae</taxon>
        <taxon>Microscilla</taxon>
    </lineage>
</organism>
<dbReference type="EMBL" id="AAWS01000019">
    <property type="protein sequence ID" value="EAY27973.1"/>
    <property type="molecule type" value="Genomic_DNA"/>
</dbReference>
<keyword evidence="6 9" id="KW-0238">DNA-binding</keyword>
<dbReference type="SUPFAM" id="SSF56349">
    <property type="entry name" value="DNA breaking-rejoining enzymes"/>
    <property type="match status" value="1"/>
</dbReference>
<dbReference type="InterPro" id="IPR013762">
    <property type="entry name" value="Integrase-like_cat_sf"/>
</dbReference>
<keyword evidence="4" id="KW-0159">Chromosome partition</keyword>
<evidence type="ECO:0000259" key="10">
    <source>
        <dbReference type="PROSITE" id="PS51898"/>
    </source>
</evidence>
<dbReference type="GO" id="GO:0006310">
    <property type="term" value="P:DNA recombination"/>
    <property type="evidence" value="ECO:0007669"/>
    <property type="project" value="UniProtKB-KW"/>
</dbReference>
<comment type="caution">
    <text evidence="12">The sequence shown here is derived from an EMBL/GenBank/DDBJ whole genome shotgun (WGS) entry which is preliminary data.</text>
</comment>
<dbReference type="Pfam" id="PF02899">
    <property type="entry name" value="Phage_int_SAM_1"/>
    <property type="match status" value="1"/>
</dbReference>
<dbReference type="GO" id="GO:0003677">
    <property type="term" value="F:DNA binding"/>
    <property type="evidence" value="ECO:0007669"/>
    <property type="project" value="UniProtKB-UniRule"/>
</dbReference>
<dbReference type="PROSITE" id="PS51898">
    <property type="entry name" value="TYR_RECOMBINASE"/>
    <property type="match status" value="1"/>
</dbReference>